<comment type="caution">
    <text evidence="1">The sequence shown here is derived from an EMBL/GenBank/DDBJ whole genome shotgun (WGS) entry which is preliminary data.</text>
</comment>
<evidence type="ECO:0000313" key="2">
    <source>
        <dbReference type="Proteomes" id="UP001519344"/>
    </source>
</evidence>
<dbReference type="EMBL" id="JAGGKV010000010">
    <property type="protein sequence ID" value="MBP1964606.1"/>
    <property type="molecule type" value="Genomic_DNA"/>
</dbReference>
<dbReference type="Proteomes" id="UP001519344">
    <property type="component" value="Unassembled WGS sequence"/>
</dbReference>
<organism evidence="1 2">
    <name type="scientific">Paenibacillus aceris</name>
    <dbReference type="NCBI Taxonomy" id="869555"/>
    <lineage>
        <taxon>Bacteria</taxon>
        <taxon>Bacillati</taxon>
        <taxon>Bacillota</taxon>
        <taxon>Bacilli</taxon>
        <taxon>Bacillales</taxon>
        <taxon>Paenibacillaceae</taxon>
        <taxon>Paenibacillus</taxon>
    </lineage>
</organism>
<keyword evidence="2" id="KW-1185">Reference proteome</keyword>
<gene>
    <name evidence="1" type="ORF">J2Z65_003829</name>
</gene>
<name>A0ABS4I108_9BACL</name>
<protein>
    <submittedName>
        <fullName evidence="1">Methyl-accepting chemotaxis protein</fullName>
    </submittedName>
</protein>
<evidence type="ECO:0000313" key="1">
    <source>
        <dbReference type="EMBL" id="MBP1964606.1"/>
    </source>
</evidence>
<sequence length="74" mass="8079">MLKVLSTSYSELMDRITHSSATISDSTNNLAAISEEASATLEKLSATLQSVLISNRRNLERIKEAEQGLLVVTK</sequence>
<reference evidence="1 2" key="1">
    <citation type="submission" date="2021-03" db="EMBL/GenBank/DDBJ databases">
        <title>Genomic Encyclopedia of Type Strains, Phase IV (KMG-IV): sequencing the most valuable type-strain genomes for metagenomic binning, comparative biology and taxonomic classification.</title>
        <authorList>
            <person name="Goeker M."/>
        </authorList>
    </citation>
    <scope>NUCLEOTIDE SEQUENCE [LARGE SCALE GENOMIC DNA]</scope>
    <source>
        <strain evidence="1 2">DSM 24950</strain>
    </source>
</reference>
<accession>A0ABS4I108</accession>
<dbReference type="RefSeq" id="WP_167052707.1">
    <property type="nucleotide sequence ID" value="NZ_JAAOZR010000005.1"/>
</dbReference>
<proteinExistence type="predicted"/>